<dbReference type="AlphaFoldDB" id="A0A9P0TAV8"/>
<sequence>MGKVHKNFGIENLSVPINFGLKNNLTLRDYIRENFFIPNVKSLDSRRVKRQLPGLEGNQVMMGTFQAIMRPLGNNIDGLGNEQTHANNETIP</sequence>
<reference evidence="1" key="1">
    <citation type="submission" date="2022-05" db="EMBL/GenBank/DDBJ databases">
        <authorList>
            <person name="Okamura Y."/>
        </authorList>
    </citation>
    <scope>NUCLEOTIDE SEQUENCE</scope>
</reference>
<organism evidence="1 2">
    <name type="scientific">Pieris brassicae</name>
    <name type="common">White butterfly</name>
    <name type="synonym">Large white butterfly</name>
    <dbReference type="NCBI Taxonomy" id="7116"/>
    <lineage>
        <taxon>Eukaryota</taxon>
        <taxon>Metazoa</taxon>
        <taxon>Ecdysozoa</taxon>
        <taxon>Arthropoda</taxon>
        <taxon>Hexapoda</taxon>
        <taxon>Insecta</taxon>
        <taxon>Pterygota</taxon>
        <taxon>Neoptera</taxon>
        <taxon>Endopterygota</taxon>
        <taxon>Lepidoptera</taxon>
        <taxon>Glossata</taxon>
        <taxon>Ditrysia</taxon>
        <taxon>Papilionoidea</taxon>
        <taxon>Pieridae</taxon>
        <taxon>Pierinae</taxon>
        <taxon>Pieris</taxon>
    </lineage>
</organism>
<dbReference type="Proteomes" id="UP001152562">
    <property type="component" value="Unassembled WGS sequence"/>
</dbReference>
<accession>A0A9P0TAV8</accession>
<name>A0A9P0TAV8_PIEBR</name>
<evidence type="ECO:0000313" key="2">
    <source>
        <dbReference type="Proteomes" id="UP001152562"/>
    </source>
</evidence>
<evidence type="ECO:0000313" key="1">
    <source>
        <dbReference type="EMBL" id="CAH4028092.1"/>
    </source>
</evidence>
<comment type="caution">
    <text evidence="1">The sequence shown here is derived from an EMBL/GenBank/DDBJ whole genome shotgun (WGS) entry which is preliminary data.</text>
</comment>
<proteinExistence type="predicted"/>
<keyword evidence="2" id="KW-1185">Reference proteome</keyword>
<protein>
    <submittedName>
        <fullName evidence="1">Uncharacterized protein</fullName>
    </submittedName>
</protein>
<gene>
    <name evidence="1" type="ORF">PIBRA_LOCUS5046</name>
</gene>
<dbReference type="EMBL" id="CALOZG010000005">
    <property type="protein sequence ID" value="CAH4028092.1"/>
    <property type="molecule type" value="Genomic_DNA"/>
</dbReference>